<evidence type="ECO:0000256" key="3">
    <source>
        <dbReference type="SAM" id="Phobius"/>
    </source>
</evidence>
<feature type="domain" description="Attractin/MKLN-like beta-propeller" evidence="5">
    <location>
        <begin position="42"/>
        <end position="266"/>
    </location>
</feature>
<proteinExistence type="predicted"/>
<dbReference type="EMBL" id="MPUH01000019">
    <property type="protein sequence ID" value="OMJ94932.1"/>
    <property type="molecule type" value="Genomic_DNA"/>
</dbReference>
<keyword evidence="2" id="KW-0677">Repeat</keyword>
<reference evidence="6 7" key="1">
    <citation type="submission" date="2016-11" db="EMBL/GenBank/DDBJ databases">
        <title>The macronuclear genome of Stentor coeruleus: a giant cell with tiny introns.</title>
        <authorList>
            <person name="Slabodnick M."/>
            <person name="Ruby J.G."/>
            <person name="Reiff S.B."/>
            <person name="Swart E.C."/>
            <person name="Gosai S."/>
            <person name="Prabakaran S."/>
            <person name="Witkowska E."/>
            <person name="Larue G.E."/>
            <person name="Fisher S."/>
            <person name="Freeman R.M."/>
            <person name="Gunawardena J."/>
            <person name="Chu W."/>
            <person name="Stover N.A."/>
            <person name="Gregory B.D."/>
            <person name="Nowacki M."/>
            <person name="Derisi J."/>
            <person name="Roy S.W."/>
            <person name="Marshall W.F."/>
            <person name="Sood P."/>
        </authorList>
    </citation>
    <scope>NUCLEOTIDE SEQUENCE [LARGE SCALE GENOMIC DNA]</scope>
    <source>
        <strain evidence="6">WM001</strain>
    </source>
</reference>
<sequence length="1145" mass="130251">MFYLLLHCVLSLEITPIPISLSPPTVRRSLSAVYSPTDNSAYFFGGCKFSADTYSNIMWRFDLTLNTWNHLEIQTSLIPEPRYGTSMGIYKDLIYVFGGSTHLGPTAELWTYNITSDIWEEIKSLGDKPIALSMSGFHSFKWQGQNFFAIFGGNSMKSSGTNELYIMNFETQEWKKMIKQGEIPAERIGSGLVYYNEALYMWGASENDVSKEENQRLYKYSLIDEMWFVVDTYGIVPEIRTHYGIALIDNDIYVFLGIYHNSNIETSSTYKVNLLNGEWNKVIMSGEVITRNKFASVQNGKSVWIICGTDNKGLYNSIYKYDFSNNSITSIIKNTKMLKRRQGYSFDRINTSIVMFGGYDYDLLFGELYIWDLLTNSWSDRIPNSISPSPRYNHCSTVYQGLNLIIFGGEDLDGAFAEFYLYNYDRNNWSIITTDISVSTKTSCCMTTYKNFIIVHGGKTAQSSASDETLVLNMNTRTLRTLSSYSKKNINVNLMNHKCWIREKDNTPWLILSIGEKSDLSPSSGIYKANITDLDNQNSLYWTILKDTSKNLQVNWASSGIIIMGDWFIQIGGSKWVMYASSLINIIPLSETSSPLTISDKSNNIFWYKHGVEHFGQELIIGYSGATSGNLIKKEFITSHMYKIIPNDTEKQYFPCSTGTYGPDCLPCPLGTYSDIIGAEECNKCPSGTIGTYIAATSLYMCLPCPFGSFSEEKGAVRCKNCIAESYCPIGSTDNFGIKEIDTMIIVRPKAYSENIPDPFDGKIYYIVYFFSVALFLAYHFWPWLRKKLKRLDYFSERHSVKENQPLMKTKTAFGGFSSIIFVLFTTIYISELLNTYSNNNILETKSLVPSVTINENFKVSNFTIKIELFYYRGNCIDLSQKDKCSKDLYTDSSYIVWNRNCDKEMSTCIIKLKCSDCELPGNEDILNKICEFGSYASGIRVTVSSESSIPGYISSVSYYINQENGEAFRGTEPSVFYFEVTRSLFKSDSKDWPSINKGYHIALENTPIKGSSYDGKEYLIFRINLETCLEVKIKLDMANSILMTTRTFIYNFYLVVSAGIGSIFGFLELFVIAMLVYEKTENTIYMKIKAKRLLFKIIQKRVGVLLSFDNVKMNRKLAIKGIVIPEILNTSTFGPIPDTSIIDK</sequence>
<feature type="domain" description="Tyrosine-protein kinase ephrin type A/B receptor-like" evidence="4">
    <location>
        <begin position="664"/>
        <end position="702"/>
    </location>
</feature>
<evidence type="ECO:0000259" key="5">
    <source>
        <dbReference type="Pfam" id="PF24981"/>
    </source>
</evidence>
<feature type="transmembrane region" description="Helical" evidence="3">
    <location>
        <begin position="1053"/>
        <end position="1078"/>
    </location>
</feature>
<dbReference type="Pfam" id="PF24681">
    <property type="entry name" value="Kelch_KLHDC2_KLHL20_DRC7"/>
    <property type="match status" value="1"/>
</dbReference>
<keyword evidence="1" id="KW-0880">Kelch repeat</keyword>
<dbReference type="InterPro" id="IPR011641">
    <property type="entry name" value="Tyr-kin_ephrin_A/B_rcpt-like"/>
</dbReference>
<dbReference type="AlphaFoldDB" id="A0A1R2D103"/>
<gene>
    <name evidence="6" type="ORF">SteCoe_1792</name>
</gene>
<accession>A0A1R2D103</accession>
<evidence type="ECO:0000256" key="2">
    <source>
        <dbReference type="ARBA" id="ARBA00022737"/>
    </source>
</evidence>
<feature type="transmembrane region" description="Helical" evidence="3">
    <location>
        <begin position="812"/>
        <end position="831"/>
    </location>
</feature>
<keyword evidence="3" id="KW-0472">Membrane</keyword>
<keyword evidence="7" id="KW-1185">Reference proteome</keyword>
<dbReference type="Proteomes" id="UP000187209">
    <property type="component" value="Unassembled WGS sequence"/>
</dbReference>
<keyword evidence="3" id="KW-0812">Transmembrane</keyword>
<dbReference type="InterPro" id="IPR015915">
    <property type="entry name" value="Kelch-typ_b-propeller"/>
</dbReference>
<evidence type="ECO:0000259" key="4">
    <source>
        <dbReference type="Pfam" id="PF07699"/>
    </source>
</evidence>
<evidence type="ECO:0000313" key="7">
    <source>
        <dbReference type="Proteomes" id="UP000187209"/>
    </source>
</evidence>
<dbReference type="Gene3D" id="2.10.50.10">
    <property type="entry name" value="Tumor Necrosis Factor Receptor, subunit A, domain 2"/>
    <property type="match status" value="1"/>
</dbReference>
<dbReference type="SUPFAM" id="SSF57184">
    <property type="entry name" value="Growth factor receptor domain"/>
    <property type="match status" value="1"/>
</dbReference>
<evidence type="ECO:0000313" key="6">
    <source>
        <dbReference type="EMBL" id="OMJ94932.1"/>
    </source>
</evidence>
<organism evidence="6 7">
    <name type="scientific">Stentor coeruleus</name>
    <dbReference type="NCBI Taxonomy" id="5963"/>
    <lineage>
        <taxon>Eukaryota</taxon>
        <taxon>Sar</taxon>
        <taxon>Alveolata</taxon>
        <taxon>Ciliophora</taxon>
        <taxon>Postciliodesmatophora</taxon>
        <taxon>Heterotrichea</taxon>
        <taxon>Heterotrichida</taxon>
        <taxon>Stentoridae</taxon>
        <taxon>Stentor</taxon>
    </lineage>
</organism>
<dbReference type="SMART" id="SM01411">
    <property type="entry name" value="Ephrin_rec_like"/>
    <property type="match status" value="2"/>
</dbReference>
<dbReference type="PANTHER" id="PTHR46093">
    <property type="entry name" value="ACYL-COA-BINDING DOMAIN-CONTAINING PROTEIN 5"/>
    <property type="match status" value="1"/>
</dbReference>
<evidence type="ECO:0000256" key="1">
    <source>
        <dbReference type="ARBA" id="ARBA00022441"/>
    </source>
</evidence>
<dbReference type="Pfam" id="PF24981">
    <property type="entry name" value="Beta-prop_ATRN-LZTR1"/>
    <property type="match status" value="1"/>
</dbReference>
<dbReference type="Pfam" id="PF07699">
    <property type="entry name" value="Ephrin_rec_like"/>
    <property type="match status" value="1"/>
</dbReference>
<keyword evidence="3" id="KW-1133">Transmembrane helix</keyword>
<protein>
    <submittedName>
        <fullName evidence="6">Uncharacterized protein</fullName>
    </submittedName>
</protein>
<name>A0A1R2D103_9CILI</name>
<comment type="caution">
    <text evidence="6">The sequence shown here is derived from an EMBL/GenBank/DDBJ whole genome shotgun (WGS) entry which is preliminary data.</text>
</comment>
<dbReference type="InterPro" id="IPR009030">
    <property type="entry name" value="Growth_fac_rcpt_cys_sf"/>
</dbReference>
<dbReference type="OrthoDB" id="430738at2759"/>
<dbReference type="PANTHER" id="PTHR46093:SF18">
    <property type="entry name" value="FIBRONECTIN TYPE-III DOMAIN-CONTAINING PROTEIN"/>
    <property type="match status" value="1"/>
</dbReference>
<dbReference type="Gene3D" id="2.120.10.80">
    <property type="entry name" value="Kelch-type beta propeller"/>
    <property type="match status" value="2"/>
</dbReference>
<feature type="transmembrane region" description="Helical" evidence="3">
    <location>
        <begin position="764"/>
        <end position="782"/>
    </location>
</feature>
<dbReference type="SUPFAM" id="SSF117281">
    <property type="entry name" value="Kelch motif"/>
    <property type="match status" value="2"/>
</dbReference>
<dbReference type="InterPro" id="IPR056737">
    <property type="entry name" value="Beta-prop_ATRN-MKLN-like"/>
</dbReference>